<dbReference type="eggNOG" id="KOG1629">
    <property type="taxonomic scope" value="Eukaryota"/>
</dbReference>
<dbReference type="GO" id="GO:0031966">
    <property type="term" value="C:mitochondrial membrane"/>
    <property type="evidence" value="ECO:0007669"/>
    <property type="project" value="TreeGrafter"/>
</dbReference>
<gene>
    <name evidence="7" type="primary">100638843</name>
</gene>
<feature type="transmembrane region" description="Helical" evidence="6">
    <location>
        <begin position="58"/>
        <end position="74"/>
    </location>
</feature>
<organism evidence="7">
    <name type="scientific">Amphimedon queenslandica</name>
    <name type="common">Sponge</name>
    <dbReference type="NCBI Taxonomy" id="400682"/>
    <lineage>
        <taxon>Eukaryota</taxon>
        <taxon>Metazoa</taxon>
        <taxon>Porifera</taxon>
        <taxon>Demospongiae</taxon>
        <taxon>Heteroscleromorpha</taxon>
        <taxon>Haplosclerida</taxon>
        <taxon>Niphatidae</taxon>
        <taxon>Amphimedon</taxon>
    </lineage>
</organism>
<dbReference type="InterPro" id="IPR006214">
    <property type="entry name" value="Bax_inhibitor_1-related"/>
</dbReference>
<comment type="subcellular location">
    <subcellularLocation>
        <location evidence="1">Membrane</location>
        <topology evidence="1">Multi-pass membrane protein</topology>
    </subcellularLocation>
</comment>
<evidence type="ECO:0000256" key="5">
    <source>
        <dbReference type="ARBA" id="ARBA00023136"/>
    </source>
</evidence>
<comment type="similarity">
    <text evidence="2 6">Belongs to the BI1 family.</text>
</comment>
<keyword evidence="4 6" id="KW-1133">Transmembrane helix</keyword>
<dbReference type="GO" id="GO:0033119">
    <property type="term" value="P:negative regulation of RNA splicing"/>
    <property type="evidence" value="ECO:0007669"/>
    <property type="project" value="TreeGrafter"/>
</dbReference>
<feature type="transmembrane region" description="Helical" evidence="6">
    <location>
        <begin position="32"/>
        <end position="52"/>
    </location>
</feature>
<dbReference type="AlphaFoldDB" id="A0A1X7VGU4"/>
<feature type="transmembrane region" description="Helical" evidence="6">
    <location>
        <begin position="173"/>
        <end position="194"/>
    </location>
</feature>
<accession>A0A1X7VGU4</accession>
<evidence type="ECO:0000313" key="7">
    <source>
        <dbReference type="EnsemblMetazoa" id="Aqu2.1.38687_001"/>
    </source>
</evidence>
<reference evidence="8" key="1">
    <citation type="journal article" date="2010" name="Nature">
        <title>The Amphimedon queenslandica genome and the evolution of animal complexity.</title>
        <authorList>
            <person name="Srivastava M."/>
            <person name="Simakov O."/>
            <person name="Chapman J."/>
            <person name="Fahey B."/>
            <person name="Gauthier M.E."/>
            <person name="Mitros T."/>
            <person name="Richards G.S."/>
            <person name="Conaco C."/>
            <person name="Dacre M."/>
            <person name="Hellsten U."/>
            <person name="Larroux C."/>
            <person name="Putnam N.H."/>
            <person name="Stanke M."/>
            <person name="Adamska M."/>
            <person name="Darling A."/>
            <person name="Degnan S.M."/>
            <person name="Oakley T.H."/>
            <person name="Plachetzki D.C."/>
            <person name="Zhai Y."/>
            <person name="Adamski M."/>
            <person name="Calcino A."/>
            <person name="Cummins S.F."/>
            <person name="Goodstein D.M."/>
            <person name="Harris C."/>
            <person name="Jackson D.J."/>
            <person name="Leys S.P."/>
            <person name="Shu S."/>
            <person name="Woodcroft B.J."/>
            <person name="Vervoort M."/>
            <person name="Kosik K.S."/>
            <person name="Manning G."/>
            <person name="Degnan B.M."/>
            <person name="Rokhsar D.S."/>
        </authorList>
    </citation>
    <scope>NUCLEOTIDE SEQUENCE [LARGE SCALE GENOMIC DNA]</scope>
</reference>
<dbReference type="EnsemblMetazoa" id="XM_003384412.3">
    <property type="protein sequence ID" value="XP_003384460.1"/>
    <property type="gene ID" value="LOC100638843"/>
</dbReference>
<evidence type="ECO:0000256" key="6">
    <source>
        <dbReference type="RuleBase" id="RU004379"/>
    </source>
</evidence>
<dbReference type="GO" id="GO:0034620">
    <property type="term" value="P:cellular response to unfolded protein"/>
    <property type="evidence" value="ECO:0007669"/>
    <property type="project" value="TreeGrafter"/>
</dbReference>
<dbReference type="KEGG" id="aqu:100638843"/>
<dbReference type="CDD" id="cd10430">
    <property type="entry name" value="BI-1"/>
    <property type="match status" value="1"/>
</dbReference>
<dbReference type="EnsemblMetazoa" id="Aqu2.1.38687_001">
    <property type="protein sequence ID" value="Aqu2.1.38687_001"/>
    <property type="gene ID" value="Aqu2.1.38687"/>
</dbReference>
<feature type="transmembrane region" description="Helical" evidence="6">
    <location>
        <begin position="114"/>
        <end position="134"/>
    </location>
</feature>
<dbReference type="GO" id="GO:0019899">
    <property type="term" value="F:enzyme binding"/>
    <property type="evidence" value="ECO:0007669"/>
    <property type="project" value="TreeGrafter"/>
</dbReference>
<evidence type="ECO:0000256" key="3">
    <source>
        <dbReference type="ARBA" id="ARBA00022692"/>
    </source>
</evidence>
<reference evidence="7" key="2">
    <citation type="submission" date="2017-05" db="UniProtKB">
        <authorList>
            <consortium name="EnsemblMetazoa"/>
        </authorList>
    </citation>
    <scope>IDENTIFICATION</scope>
</reference>
<protein>
    <recommendedName>
        <fullName evidence="9">Bax inhibitor 1</fullName>
    </recommendedName>
</protein>
<evidence type="ECO:0000256" key="4">
    <source>
        <dbReference type="ARBA" id="ARBA00022989"/>
    </source>
</evidence>
<feature type="transmembrane region" description="Helical" evidence="6">
    <location>
        <begin position="141"/>
        <end position="167"/>
    </location>
</feature>
<keyword evidence="8" id="KW-1185">Reference proteome</keyword>
<keyword evidence="5 6" id="KW-0472">Membrane</keyword>
<dbReference type="PANTHER" id="PTHR23291:SF32">
    <property type="entry name" value="BAX INHIBITOR 1"/>
    <property type="match status" value="1"/>
</dbReference>
<dbReference type="OMA" id="SRDFIMH"/>
<dbReference type="PANTHER" id="PTHR23291">
    <property type="entry name" value="BAX INHIBITOR-RELATED"/>
    <property type="match status" value="1"/>
</dbReference>
<dbReference type="InParanoid" id="A0A1X7VGU4"/>
<dbReference type="Proteomes" id="UP000007879">
    <property type="component" value="Unassembled WGS sequence"/>
</dbReference>
<evidence type="ECO:0000256" key="2">
    <source>
        <dbReference type="ARBA" id="ARBA00010350"/>
    </source>
</evidence>
<dbReference type="GO" id="GO:2001234">
    <property type="term" value="P:negative regulation of apoptotic signaling pathway"/>
    <property type="evidence" value="ECO:0007669"/>
    <property type="project" value="TreeGrafter"/>
</dbReference>
<feature type="transmembrane region" description="Helical" evidence="6">
    <location>
        <begin position="86"/>
        <end position="108"/>
    </location>
</feature>
<evidence type="ECO:0008006" key="9">
    <source>
        <dbReference type="Google" id="ProtNLM"/>
    </source>
</evidence>
<evidence type="ECO:0000313" key="8">
    <source>
        <dbReference type="Proteomes" id="UP000007879"/>
    </source>
</evidence>
<dbReference type="Pfam" id="PF01027">
    <property type="entry name" value="Bax1-I"/>
    <property type="match status" value="1"/>
</dbReference>
<sequence>MDSLFSRSKISMSALTDFSNLSKGTQSHLKSVYTCLALAMLCAGAGATLYLLSLFKGLIVAVIGSVVCMVALGMTQNTPENMTKRLGLLCGFAFFSGTSMGPLLEAVIDIEPSIVPTAFLSTCVIFVTLSLTALISERRSFLFLAGPLLSGLSLLILLSFFSLLFGFSFGFQIQLYLGLMIFCGFVIFDTQLIVEKYNHGDHDYIWHSLDLFIDFIAIFKRILIILASKEKKKK</sequence>
<dbReference type="OrthoDB" id="1277691at2759"/>
<evidence type="ECO:0000256" key="1">
    <source>
        <dbReference type="ARBA" id="ARBA00004141"/>
    </source>
</evidence>
<dbReference type="STRING" id="400682.A0A1X7VGU4"/>
<proteinExistence type="inferred from homology"/>
<keyword evidence="3 6" id="KW-0812">Transmembrane</keyword>
<name>A0A1X7VGU4_AMPQE</name>